<evidence type="ECO:0000259" key="1">
    <source>
        <dbReference type="Pfam" id="PF13936"/>
    </source>
</evidence>
<accession>A0ABT3PE53</accession>
<dbReference type="Proteomes" id="UP001209889">
    <property type="component" value="Unassembled WGS sequence"/>
</dbReference>
<dbReference type="RefSeq" id="WP_265644041.1">
    <property type="nucleotide sequence ID" value="NZ_JAPHIY010000019.1"/>
</dbReference>
<gene>
    <name evidence="2" type="ORF">OQH01_05775</name>
</gene>
<reference evidence="2" key="2">
    <citation type="submission" date="2024-05" db="EMBL/GenBank/DDBJ databases">
        <title>Streptococcus macedonicus and Acinetobacter baumannii: co-inhabitants of the cheese production environment.</title>
        <authorList>
            <person name="Johnson J."/>
            <person name="Curtin C."/>
            <person name="Waite-Cusic J."/>
        </authorList>
    </citation>
    <scope>NUCLEOTIDE SEQUENCE</scope>
    <source>
        <strain evidence="2">E28</strain>
    </source>
</reference>
<feature type="non-terminal residue" evidence="2">
    <location>
        <position position="117"/>
    </location>
</feature>
<dbReference type="InterPro" id="IPR025246">
    <property type="entry name" value="IS30-like_HTH"/>
</dbReference>
<feature type="domain" description="Transposase IS30-like HTH" evidence="1">
    <location>
        <begin position="8"/>
        <end position="50"/>
    </location>
</feature>
<dbReference type="EMBL" id="JAPHJC010000019">
    <property type="protein sequence ID" value="MCW8678032.1"/>
    <property type="molecule type" value="Genomic_DNA"/>
</dbReference>
<protein>
    <submittedName>
        <fullName evidence="2">Helix-turn-helix domain-containing protein</fullName>
    </submittedName>
</protein>
<dbReference type="Pfam" id="PF13936">
    <property type="entry name" value="HTH_38"/>
    <property type="match status" value="1"/>
</dbReference>
<dbReference type="InterPro" id="IPR051917">
    <property type="entry name" value="Transposase-Integrase"/>
</dbReference>
<proteinExistence type="predicted"/>
<evidence type="ECO:0000313" key="3">
    <source>
        <dbReference type="Proteomes" id="UP001209889"/>
    </source>
</evidence>
<keyword evidence="3" id="KW-1185">Reference proteome</keyword>
<dbReference type="PANTHER" id="PTHR10948">
    <property type="entry name" value="TRANSPOSASE"/>
    <property type="match status" value="1"/>
</dbReference>
<comment type="caution">
    <text evidence="2">The sequence shown here is derived from an EMBL/GenBank/DDBJ whole genome shotgun (WGS) entry which is preliminary data.</text>
</comment>
<reference evidence="2" key="1">
    <citation type="submission" date="2022-11" db="EMBL/GenBank/DDBJ databases">
        <authorList>
            <person name="Johnson J.D."/>
        </authorList>
    </citation>
    <scope>NUCLEOTIDE SEQUENCE</scope>
    <source>
        <strain evidence="2">E28</strain>
    </source>
</reference>
<name>A0ABT3PE53_STRMC</name>
<organism evidence="2 3">
    <name type="scientific">Streptococcus macedonicus</name>
    <name type="common">Streptococcus gallolyticus macedonicus</name>
    <dbReference type="NCBI Taxonomy" id="59310"/>
    <lineage>
        <taxon>Bacteria</taxon>
        <taxon>Bacillati</taxon>
        <taxon>Bacillota</taxon>
        <taxon>Bacilli</taxon>
        <taxon>Lactobacillales</taxon>
        <taxon>Streptococcaceae</taxon>
        <taxon>Streptococcus</taxon>
    </lineage>
</organism>
<dbReference type="PANTHER" id="PTHR10948:SF23">
    <property type="entry name" value="TRANSPOSASE INSI FOR INSERTION SEQUENCE ELEMENT IS30A-RELATED"/>
    <property type="match status" value="1"/>
</dbReference>
<evidence type="ECO:0000313" key="2">
    <source>
        <dbReference type="EMBL" id="MCW8678032.1"/>
    </source>
</evidence>
<sequence length="117" mass="13939">MQNYYILKGKYLTLADRRNIERWLHEGLSHLEIARRLAKAPQTINNEVKREQVRQQVRKGKYKLVYSADFAEDTYDNNRKRSVKRLSLTKELSENIVHYIKQKYSPEMIVKTKGINA</sequence>